<sequence length="428" mass="47245">MHLYYHHLITWFLVLFVLLQRIQGDQRLAKDCFEYSLHSNGITNATPNVTLGDALEVSLQVAINGELPLTQIVLYGANPSTYLAVNQEKVTLRYANEHKDLTLASPQPPLSWINLVMDPTGADTLLVYTPRDRLNVITAKVTLGPFVYVSSNKKVNVAFNCLSGCIIRNSSLGLLGRNVKLQPPFTMYLNPNKRPLPAFNRLSITPVLTLTPNTGANVTVNASEWTAGMWHRVEILKAKNQQEGTIDQPRNGTDNVKEVQIRVRNADYMITRVRGFSWTLHCAPKEIIHNSPSTDIPDPETNTDRDEDLTTPSESGEGTGASEGGREGDKSKEKSGGAGAGMVTAWVMAGLALFLVLVLTLALCTKTSNPSNSNQFHDSQPSVGIVYCKGANREPEEDSEPESPNELKVPSYRNTHKQFSKIFKEVED</sequence>
<dbReference type="Proteomes" id="UP001487740">
    <property type="component" value="Unassembled WGS sequence"/>
</dbReference>
<keyword evidence="2" id="KW-0812">Transmembrane</keyword>
<organism evidence="4 5">
    <name type="scientific">Scylla paramamosain</name>
    <name type="common">Mud crab</name>
    <dbReference type="NCBI Taxonomy" id="85552"/>
    <lineage>
        <taxon>Eukaryota</taxon>
        <taxon>Metazoa</taxon>
        <taxon>Ecdysozoa</taxon>
        <taxon>Arthropoda</taxon>
        <taxon>Crustacea</taxon>
        <taxon>Multicrustacea</taxon>
        <taxon>Malacostraca</taxon>
        <taxon>Eumalacostraca</taxon>
        <taxon>Eucarida</taxon>
        <taxon>Decapoda</taxon>
        <taxon>Pleocyemata</taxon>
        <taxon>Brachyura</taxon>
        <taxon>Eubrachyura</taxon>
        <taxon>Portunoidea</taxon>
        <taxon>Portunidae</taxon>
        <taxon>Portuninae</taxon>
        <taxon>Scylla</taxon>
    </lineage>
</organism>
<evidence type="ECO:0000256" key="3">
    <source>
        <dbReference type="SAM" id="SignalP"/>
    </source>
</evidence>
<evidence type="ECO:0000256" key="2">
    <source>
        <dbReference type="SAM" id="Phobius"/>
    </source>
</evidence>
<evidence type="ECO:0000313" key="4">
    <source>
        <dbReference type="EMBL" id="KAK8400134.1"/>
    </source>
</evidence>
<keyword evidence="2" id="KW-1133">Transmembrane helix</keyword>
<comment type="caution">
    <text evidence="4">The sequence shown here is derived from an EMBL/GenBank/DDBJ whole genome shotgun (WGS) entry which is preliminary data.</text>
</comment>
<accession>A0AAW0UKF1</accession>
<feature type="signal peptide" evidence="3">
    <location>
        <begin position="1"/>
        <end position="24"/>
    </location>
</feature>
<feature type="chain" id="PRO_5043844499" evidence="3">
    <location>
        <begin position="25"/>
        <end position="428"/>
    </location>
</feature>
<proteinExistence type="predicted"/>
<evidence type="ECO:0000256" key="1">
    <source>
        <dbReference type="SAM" id="MobiDB-lite"/>
    </source>
</evidence>
<dbReference type="EMBL" id="JARAKH010000010">
    <property type="protein sequence ID" value="KAK8400134.1"/>
    <property type="molecule type" value="Genomic_DNA"/>
</dbReference>
<keyword evidence="3" id="KW-0732">Signal</keyword>
<name>A0AAW0UKF1_SCYPA</name>
<evidence type="ECO:0000313" key="5">
    <source>
        <dbReference type="Proteomes" id="UP001487740"/>
    </source>
</evidence>
<reference evidence="4 5" key="1">
    <citation type="submission" date="2023-03" db="EMBL/GenBank/DDBJ databases">
        <title>High-quality genome of Scylla paramamosain provides insights in environmental adaptation.</title>
        <authorList>
            <person name="Zhang L."/>
        </authorList>
    </citation>
    <scope>NUCLEOTIDE SEQUENCE [LARGE SCALE GENOMIC DNA]</scope>
    <source>
        <strain evidence="4">LZ_2023a</strain>
        <tissue evidence="4">Muscle</tissue>
    </source>
</reference>
<feature type="region of interest" description="Disordered" evidence="1">
    <location>
        <begin position="388"/>
        <end position="413"/>
    </location>
</feature>
<protein>
    <submittedName>
        <fullName evidence="4">Uncharacterized protein</fullName>
    </submittedName>
</protein>
<keyword evidence="2" id="KW-0472">Membrane</keyword>
<dbReference type="AlphaFoldDB" id="A0AAW0UKF1"/>
<feature type="transmembrane region" description="Helical" evidence="2">
    <location>
        <begin position="343"/>
        <end position="364"/>
    </location>
</feature>
<gene>
    <name evidence="4" type="ORF">O3P69_003083</name>
</gene>
<feature type="compositionally biased region" description="Basic and acidic residues" evidence="1">
    <location>
        <begin position="324"/>
        <end position="335"/>
    </location>
</feature>
<keyword evidence="5" id="KW-1185">Reference proteome</keyword>
<feature type="region of interest" description="Disordered" evidence="1">
    <location>
        <begin position="288"/>
        <end position="337"/>
    </location>
</feature>